<feature type="compositionally biased region" description="Basic and acidic residues" evidence="2">
    <location>
        <begin position="1"/>
        <end position="23"/>
    </location>
</feature>
<feature type="compositionally biased region" description="Acidic residues" evidence="2">
    <location>
        <begin position="529"/>
        <end position="539"/>
    </location>
</feature>
<reference evidence="3" key="1">
    <citation type="submission" date="2021-01" db="EMBL/GenBank/DDBJ databases">
        <authorList>
            <person name="Corre E."/>
            <person name="Pelletier E."/>
            <person name="Niang G."/>
            <person name="Scheremetjew M."/>
            <person name="Finn R."/>
            <person name="Kale V."/>
            <person name="Holt S."/>
            <person name="Cochrane G."/>
            <person name="Meng A."/>
            <person name="Brown T."/>
            <person name="Cohen L."/>
        </authorList>
    </citation>
    <scope>NUCLEOTIDE SEQUENCE</scope>
    <source>
        <strain evidence="3">CCMP1243</strain>
    </source>
</reference>
<feature type="compositionally biased region" description="Low complexity" evidence="2">
    <location>
        <begin position="556"/>
        <end position="565"/>
    </location>
</feature>
<feature type="compositionally biased region" description="Polar residues" evidence="2">
    <location>
        <begin position="631"/>
        <end position="640"/>
    </location>
</feature>
<dbReference type="EMBL" id="HBHJ01003907">
    <property type="protein sequence ID" value="CAD9665516.1"/>
    <property type="molecule type" value="Transcribed_RNA"/>
</dbReference>
<organism evidence="3">
    <name type="scientific">Rhizochromulina marina</name>
    <dbReference type="NCBI Taxonomy" id="1034831"/>
    <lineage>
        <taxon>Eukaryota</taxon>
        <taxon>Sar</taxon>
        <taxon>Stramenopiles</taxon>
        <taxon>Ochrophyta</taxon>
        <taxon>Dictyochophyceae</taxon>
        <taxon>Rhizochromulinales</taxon>
        <taxon>Rhizochromulina</taxon>
    </lineage>
</organism>
<feature type="compositionally biased region" description="Basic residues" evidence="2">
    <location>
        <begin position="328"/>
        <end position="337"/>
    </location>
</feature>
<feature type="region of interest" description="Disordered" evidence="2">
    <location>
        <begin position="274"/>
        <end position="640"/>
    </location>
</feature>
<feature type="compositionally biased region" description="Polar residues" evidence="2">
    <location>
        <begin position="277"/>
        <end position="296"/>
    </location>
</feature>
<feature type="compositionally biased region" description="Low complexity" evidence="2">
    <location>
        <begin position="598"/>
        <end position="620"/>
    </location>
</feature>
<evidence type="ECO:0000313" key="3">
    <source>
        <dbReference type="EMBL" id="CAD9665516.1"/>
    </source>
</evidence>
<accession>A0A7S2W3W8</accession>
<feature type="coiled-coil region" evidence="1">
    <location>
        <begin position="178"/>
        <end position="220"/>
    </location>
</feature>
<evidence type="ECO:0000256" key="1">
    <source>
        <dbReference type="SAM" id="Coils"/>
    </source>
</evidence>
<dbReference type="AlphaFoldDB" id="A0A7S2W3W8"/>
<feature type="compositionally biased region" description="Polar residues" evidence="2">
    <location>
        <begin position="24"/>
        <end position="34"/>
    </location>
</feature>
<feature type="coiled-coil region" evidence="1">
    <location>
        <begin position="36"/>
        <end position="63"/>
    </location>
</feature>
<keyword evidence="1" id="KW-0175">Coiled coil</keyword>
<proteinExistence type="predicted"/>
<protein>
    <submittedName>
        <fullName evidence="3">Uncharacterized protein</fullName>
    </submittedName>
</protein>
<evidence type="ECO:0000256" key="2">
    <source>
        <dbReference type="SAM" id="MobiDB-lite"/>
    </source>
</evidence>
<feature type="compositionally biased region" description="Low complexity" evidence="2">
    <location>
        <begin position="315"/>
        <end position="327"/>
    </location>
</feature>
<sequence>MANGHTKEDLDGSREEDEDKRSTDGTGSSVPSPTLLHTVQARLQDVEDELVFKTNQIQAMSLELETVTTRALDDAGRYAEILAAREASGKAVQKHASDLKKRLKDQEARVGNLEDTIDALSGRLESEINRAEKLNSQNLAMRELLDKQAKIMATNEQTEATATAVAANARCYALETKIASMEVDHRSAQRKLARAMDKKLKEMEQERTRLELRADRLSHANKHLFMNLEGIHAAATNGGVALPDLEELLPSSGVPGGGVPGGGWSSEEEDILPVVSTPRNATTPRAGSRRTQSGSNAAGAGHPQVEASLQHGGAQHRAQPSAASSPSKPRRPPRHPQKGGGAALKAKPREDQSGGESLGEGAATTPASPRRSAGSALRSFRRQATGLASGYASGLAGGGGSRSRQNSGNAVDEDRLDGTGTSAGNGAVNGSTGGDRPSRADERTMPGPRKMQSPSPFRRFIGRRAKSPGRTGSKDILNKPSSTRSRMASFKQWGFGSSGDKDDLDSPKSPGSGGVRRRVRKEPVKGMEAYDDELEEEETAREAQQRFKEERKRRSSLSALATRSSKQPHGAGRTGTGHLHKPSGGRGGIGAMPSVGGSTASTNTAATDLLQSRRAAAAQKHAARMRAVRSSPKSSWGFSV</sequence>
<feature type="compositionally biased region" description="Polar residues" evidence="2">
    <location>
        <begin position="419"/>
        <end position="430"/>
    </location>
</feature>
<feature type="compositionally biased region" description="Basic and acidic residues" evidence="2">
    <location>
        <begin position="540"/>
        <end position="552"/>
    </location>
</feature>
<feature type="region of interest" description="Disordered" evidence="2">
    <location>
        <begin position="1"/>
        <end position="34"/>
    </location>
</feature>
<gene>
    <name evidence="3" type="ORF">RMAR1173_LOCUS2507</name>
</gene>
<feature type="coiled-coil region" evidence="1">
    <location>
        <begin position="96"/>
        <end position="137"/>
    </location>
</feature>
<name>A0A7S2W3W8_9STRA</name>